<reference evidence="2 3" key="1">
    <citation type="submission" date="2023-08" db="EMBL/GenBank/DDBJ databases">
        <title>Implementing the SeqCode for naming new Mesorhizobium species isolated from Vachellia karroo root nodules.</title>
        <authorList>
            <person name="Van Lill M."/>
        </authorList>
    </citation>
    <scope>NUCLEOTIDE SEQUENCE [LARGE SCALE GENOMIC DNA]</scope>
    <source>
        <strain evidence="2 3">VK3E</strain>
    </source>
</reference>
<accession>A0ABU4X1Y9</accession>
<gene>
    <name evidence="2" type="ORF">RFM51_22345</name>
</gene>
<dbReference type="RefSeq" id="WP_320216333.1">
    <property type="nucleotide sequence ID" value="NZ_JAVIIS010000036.1"/>
</dbReference>
<keyword evidence="1" id="KW-0472">Membrane</keyword>
<keyword evidence="3" id="KW-1185">Reference proteome</keyword>
<evidence type="ECO:0008006" key="4">
    <source>
        <dbReference type="Google" id="ProtNLM"/>
    </source>
</evidence>
<feature type="transmembrane region" description="Helical" evidence="1">
    <location>
        <begin position="40"/>
        <end position="60"/>
    </location>
</feature>
<evidence type="ECO:0000313" key="3">
    <source>
        <dbReference type="Proteomes" id="UP001272097"/>
    </source>
</evidence>
<protein>
    <recommendedName>
        <fullName evidence="4">Major facilitator superfamily (MFS) profile domain-containing protein</fullName>
    </recommendedName>
</protein>
<organism evidence="2 3">
    <name type="scientific">Mesorhizobium australafricanum</name>
    <dbReference type="NCBI Taxonomy" id="3072311"/>
    <lineage>
        <taxon>Bacteria</taxon>
        <taxon>Pseudomonadati</taxon>
        <taxon>Pseudomonadota</taxon>
        <taxon>Alphaproteobacteria</taxon>
        <taxon>Hyphomicrobiales</taxon>
        <taxon>Phyllobacteriaceae</taxon>
        <taxon>Mesorhizobium</taxon>
    </lineage>
</organism>
<dbReference type="Proteomes" id="UP001272097">
    <property type="component" value="Unassembled WGS sequence"/>
</dbReference>
<keyword evidence="1" id="KW-0812">Transmembrane</keyword>
<comment type="caution">
    <text evidence="2">The sequence shown here is derived from an EMBL/GenBank/DDBJ whole genome shotgun (WGS) entry which is preliminary data.</text>
</comment>
<evidence type="ECO:0000256" key="1">
    <source>
        <dbReference type="SAM" id="Phobius"/>
    </source>
</evidence>
<keyword evidence="1" id="KW-1133">Transmembrane helix</keyword>
<sequence length="78" mass="8354">MTLYIAATILFATGYGLTYSTLNAMVVNLAGERDLSAPVASQVFTLGYFVGLFGFPYVGILGPPLYKPLEHAHSDPGR</sequence>
<proteinExistence type="predicted"/>
<evidence type="ECO:0000313" key="2">
    <source>
        <dbReference type="EMBL" id="MDX8442333.1"/>
    </source>
</evidence>
<dbReference type="EMBL" id="JAVIIS010000036">
    <property type="protein sequence ID" value="MDX8442333.1"/>
    <property type="molecule type" value="Genomic_DNA"/>
</dbReference>
<name>A0ABU4X1Y9_9HYPH</name>